<dbReference type="OrthoDB" id="140419at2"/>
<name>A0A3L9Y273_9RHOB</name>
<keyword evidence="2" id="KW-1185">Reference proteome</keyword>
<gene>
    <name evidence="1" type="ORF">D9R08_14595</name>
</gene>
<organism evidence="1 2">
    <name type="scientific">Rhodophyticola porphyridii</name>
    <dbReference type="NCBI Taxonomy" id="1852017"/>
    <lineage>
        <taxon>Bacteria</taxon>
        <taxon>Pseudomonadati</taxon>
        <taxon>Pseudomonadota</taxon>
        <taxon>Alphaproteobacteria</taxon>
        <taxon>Rhodobacterales</taxon>
        <taxon>Roseobacteraceae</taxon>
        <taxon>Rhodophyticola</taxon>
    </lineage>
</organism>
<protein>
    <recommendedName>
        <fullName evidence="3">DUF885 domain-containing protein</fullName>
    </recommendedName>
</protein>
<reference evidence="1 2" key="1">
    <citation type="submission" date="2018-10" db="EMBL/GenBank/DDBJ databases">
        <authorList>
            <person name="Jung H.S."/>
            <person name="Jeon C.O."/>
        </authorList>
    </citation>
    <scope>NUCLEOTIDE SEQUENCE [LARGE SCALE GENOMIC DNA]</scope>
    <source>
        <strain evidence="1 2">MA-7-27</strain>
    </source>
</reference>
<proteinExistence type="predicted"/>
<evidence type="ECO:0008006" key="3">
    <source>
        <dbReference type="Google" id="ProtNLM"/>
    </source>
</evidence>
<accession>A0A3L9Y273</accession>
<comment type="caution">
    <text evidence="1">The sequence shown here is derived from an EMBL/GenBank/DDBJ whole genome shotgun (WGS) entry which is preliminary data.</text>
</comment>
<dbReference type="RefSeq" id="WP_121898794.1">
    <property type="nucleotide sequence ID" value="NZ_RCNT01000007.1"/>
</dbReference>
<evidence type="ECO:0000313" key="1">
    <source>
        <dbReference type="EMBL" id="RMA41535.1"/>
    </source>
</evidence>
<dbReference type="AlphaFoldDB" id="A0A3L9Y273"/>
<dbReference type="Proteomes" id="UP000281343">
    <property type="component" value="Unassembled WGS sequence"/>
</dbReference>
<sequence>MKLGRDLAEITAGVDLLYRAGLSDGDVLDAEGLIPVAVAPVSPRRFRDWPEAEAAISALLARIPGEAENAQREGWLTEMTLSLASLARMFSGRKLGFAERLRDQLRVTPAPIPAAFLDGYRAELRDALDDLGYRSGDLSTDVAAWEESIAVPSEEVLPRLSSLQREAQARSRRLVFDIGDDWISPEAVYDKPYAAYCDYPGRHLWLNLEFSYTLADLKHLATHEAFPGHLVHLARREALVARGEMPLDGAQVVTNSASSALFEGIADNGIELLDWIDGPADVAGIALQRIRSALRCNAAWMVFEEGASIDEAAAATAAPSFQSTKVTRRRLAFLSHELRAPFLFAYWCGDHAVHEFLKATRDWDREAVMRTLYDEMHTPTTLAAAAA</sequence>
<dbReference type="EMBL" id="RCNT01000007">
    <property type="protein sequence ID" value="RMA41535.1"/>
    <property type="molecule type" value="Genomic_DNA"/>
</dbReference>
<evidence type="ECO:0000313" key="2">
    <source>
        <dbReference type="Proteomes" id="UP000281343"/>
    </source>
</evidence>